<proteinExistence type="predicted"/>
<dbReference type="EMBL" id="CVRI01000074">
    <property type="protein sequence ID" value="CRL07889.1"/>
    <property type="molecule type" value="Genomic_DNA"/>
</dbReference>
<dbReference type="Proteomes" id="UP000183832">
    <property type="component" value="Unassembled WGS sequence"/>
</dbReference>
<reference evidence="1 2" key="1">
    <citation type="submission" date="2015-04" db="EMBL/GenBank/DDBJ databases">
        <authorList>
            <person name="Syromyatnikov M.Y."/>
            <person name="Popov V.N."/>
        </authorList>
    </citation>
    <scope>NUCLEOTIDE SEQUENCE [LARGE SCALE GENOMIC DNA]</scope>
</reference>
<evidence type="ECO:0000313" key="2">
    <source>
        <dbReference type="Proteomes" id="UP000183832"/>
    </source>
</evidence>
<sequence>MPKFPFKNVHFYHYQRYLSRRTPCKLKHKSEKKETRVKIDIAWASREVIFFTELENYVFPFRSTVWSIFSCRFIYICVLIVKKPSMVRIHGTTEEDIKT</sequence>
<name>A0A1J1JA39_9DIPT</name>
<accession>A0A1J1JA39</accession>
<protein>
    <submittedName>
        <fullName evidence="1">CLUMA_CG021075, isoform A</fullName>
    </submittedName>
</protein>
<organism evidence="1 2">
    <name type="scientific">Clunio marinus</name>
    <dbReference type="NCBI Taxonomy" id="568069"/>
    <lineage>
        <taxon>Eukaryota</taxon>
        <taxon>Metazoa</taxon>
        <taxon>Ecdysozoa</taxon>
        <taxon>Arthropoda</taxon>
        <taxon>Hexapoda</taxon>
        <taxon>Insecta</taxon>
        <taxon>Pterygota</taxon>
        <taxon>Neoptera</taxon>
        <taxon>Endopterygota</taxon>
        <taxon>Diptera</taxon>
        <taxon>Nematocera</taxon>
        <taxon>Chironomoidea</taxon>
        <taxon>Chironomidae</taxon>
        <taxon>Clunio</taxon>
    </lineage>
</organism>
<gene>
    <name evidence="1" type="ORF">CLUMA_CG021075</name>
</gene>
<evidence type="ECO:0000313" key="1">
    <source>
        <dbReference type="EMBL" id="CRL07889.1"/>
    </source>
</evidence>
<keyword evidence="2" id="KW-1185">Reference proteome</keyword>
<dbReference type="AlphaFoldDB" id="A0A1J1JA39"/>